<keyword evidence="3" id="KW-1185">Reference proteome</keyword>
<organism evidence="2 3">
    <name type="scientific">Mycolicibacterium hassiacum (strain DSM 44199 / CIP 105218 / JCM 12690 / 3849)</name>
    <name type="common">Mycobacterium hassiacum</name>
    <dbReference type="NCBI Taxonomy" id="1122247"/>
    <lineage>
        <taxon>Bacteria</taxon>
        <taxon>Bacillati</taxon>
        <taxon>Actinomycetota</taxon>
        <taxon>Actinomycetes</taxon>
        <taxon>Mycobacteriales</taxon>
        <taxon>Mycobacteriaceae</taxon>
        <taxon>Mycolicibacterium</taxon>
    </lineage>
</organism>
<evidence type="ECO:0000313" key="3">
    <source>
        <dbReference type="Proteomes" id="UP000006265"/>
    </source>
</evidence>
<protein>
    <submittedName>
        <fullName evidence="2">Uncharacterized protein</fullName>
    </submittedName>
</protein>
<feature type="region of interest" description="Disordered" evidence="1">
    <location>
        <begin position="1"/>
        <end position="25"/>
    </location>
</feature>
<dbReference type="AlphaFoldDB" id="K5BIM8"/>
<dbReference type="Proteomes" id="UP000006265">
    <property type="component" value="Unassembled WGS sequence"/>
</dbReference>
<dbReference type="EMBL" id="AMRA01000123">
    <property type="protein sequence ID" value="EKF21639.1"/>
    <property type="molecule type" value="Genomic_DNA"/>
</dbReference>
<sequence>MNPMSESVTPQPAPAHTAERTGHDVFRPDDVADVYTLRGLTKDPCDAPSVVLLGAAHTPQRGPSSLGA</sequence>
<proteinExistence type="predicted"/>
<name>K5BIM8_MYCHD</name>
<comment type="caution">
    <text evidence="2">The sequence shown here is derived from an EMBL/GenBank/DDBJ whole genome shotgun (WGS) entry which is preliminary data.</text>
</comment>
<evidence type="ECO:0000313" key="2">
    <source>
        <dbReference type="EMBL" id="EKF21639.1"/>
    </source>
</evidence>
<reference evidence="2 3" key="1">
    <citation type="journal article" date="2012" name="J. Bacteriol.">
        <title>Genome sequence of Mycobacterium hassiacum DSM 44199, a rare source of heat-stable mycobacterial proteins.</title>
        <authorList>
            <person name="Tiago I."/>
            <person name="Maranha A."/>
            <person name="Mendes V."/>
            <person name="Alarico S."/>
            <person name="Moynihan P.J."/>
            <person name="Clarke A.J."/>
            <person name="Macedo-Ribeiro S."/>
            <person name="Pereira P.J."/>
            <person name="Empadinhas N."/>
        </authorList>
    </citation>
    <scope>NUCLEOTIDE SEQUENCE [LARGE SCALE GENOMIC DNA]</scope>
    <source>
        <strain evidence="3">DSM 44199 / CIP 105218 / JCM 12690 / 3849</strain>
    </source>
</reference>
<accession>K5BIM8</accession>
<feature type="compositionally biased region" description="Polar residues" evidence="1">
    <location>
        <begin position="1"/>
        <end position="10"/>
    </location>
</feature>
<gene>
    <name evidence="2" type="ORF">C731_4378</name>
</gene>
<evidence type="ECO:0000256" key="1">
    <source>
        <dbReference type="SAM" id="MobiDB-lite"/>
    </source>
</evidence>